<sequence length="76" mass="8306">MNFAKVSAKEKETLTEKALNLRETPEYGLVYDCSLEEEASHEVALPGSAALFNCGMITFSGLLFSTDTTTAVFLPR</sequence>
<organism evidence="1 2">
    <name type="scientific">Ancylostoma caninum</name>
    <name type="common">Dog hookworm</name>
    <dbReference type="NCBI Taxonomy" id="29170"/>
    <lineage>
        <taxon>Eukaryota</taxon>
        <taxon>Metazoa</taxon>
        <taxon>Ecdysozoa</taxon>
        <taxon>Nematoda</taxon>
        <taxon>Chromadorea</taxon>
        <taxon>Rhabditida</taxon>
        <taxon>Rhabditina</taxon>
        <taxon>Rhabditomorpha</taxon>
        <taxon>Strongyloidea</taxon>
        <taxon>Ancylostomatidae</taxon>
        <taxon>Ancylostomatinae</taxon>
        <taxon>Ancylostoma</taxon>
    </lineage>
</organism>
<dbReference type="Proteomes" id="UP000252519">
    <property type="component" value="Unassembled WGS sequence"/>
</dbReference>
<accession>A0A368G512</accession>
<protein>
    <submittedName>
        <fullName evidence="1">Uncharacterized protein</fullName>
    </submittedName>
</protein>
<keyword evidence="2" id="KW-1185">Reference proteome</keyword>
<proteinExistence type="predicted"/>
<dbReference type="EMBL" id="JOJR01000424">
    <property type="protein sequence ID" value="RCN38075.1"/>
    <property type="molecule type" value="Genomic_DNA"/>
</dbReference>
<gene>
    <name evidence="1" type="ORF">ANCCAN_16020</name>
</gene>
<name>A0A368G512_ANCCA</name>
<evidence type="ECO:0000313" key="2">
    <source>
        <dbReference type="Proteomes" id="UP000252519"/>
    </source>
</evidence>
<evidence type="ECO:0000313" key="1">
    <source>
        <dbReference type="EMBL" id="RCN38075.1"/>
    </source>
</evidence>
<reference evidence="1 2" key="1">
    <citation type="submission" date="2014-10" db="EMBL/GenBank/DDBJ databases">
        <title>Draft genome of the hookworm Ancylostoma caninum.</title>
        <authorList>
            <person name="Mitreva M."/>
        </authorList>
    </citation>
    <scope>NUCLEOTIDE SEQUENCE [LARGE SCALE GENOMIC DNA]</scope>
    <source>
        <strain evidence="1 2">Baltimore</strain>
    </source>
</reference>
<dbReference type="AlphaFoldDB" id="A0A368G512"/>
<comment type="caution">
    <text evidence="1">The sequence shown here is derived from an EMBL/GenBank/DDBJ whole genome shotgun (WGS) entry which is preliminary data.</text>
</comment>